<name>A0A135I6K9_9GAMM</name>
<dbReference type="Pfam" id="PF01973">
    <property type="entry name" value="MptE-like"/>
    <property type="match status" value="1"/>
</dbReference>
<feature type="domain" description="6-hydroxymethylpterin diphosphokinase MptE-like" evidence="1">
    <location>
        <begin position="212"/>
        <end position="358"/>
    </location>
</feature>
<dbReference type="OrthoDB" id="8708422at2"/>
<dbReference type="EMBL" id="LNTY01000036">
    <property type="protein sequence ID" value="KXF81082.1"/>
    <property type="molecule type" value="Genomic_DNA"/>
</dbReference>
<protein>
    <recommendedName>
        <fullName evidence="1">6-hydroxymethylpterin diphosphokinase MptE-like domain-containing protein</fullName>
    </recommendedName>
</protein>
<dbReference type="STRING" id="294935.ATN88_19145"/>
<sequence>MTPIYSQHIETIRARWPDVAQKLDDASVDTLHFEVIEKKTVTLTVNGIQLGSAYDPIEEAFHYRSLTEGSDYHVWGLGMGNVPTLLSHDQHASSIKVYIYNVALAKLVLSLIPQAWLNDPRFTLIVVEQSDSDINAHVASLTWPGCIIINADKAISRFSHQWLYFRMENRLFVAHANANYSHNDDKFLLIEEENKPLLKRLQSIDVYMLYPVEDAICIGAGPSLLSHIEELKHVYNRPNRPKFIAAATACRCLLEHGIKPDVVFAVDIDIPDSYIPYDIAKNTILVFASRMPKRIFQNWQGEKYYCHLAEHTYDRFAETLPVGFRPFAFGSVIHPLIHCTLMQGAKRVSFIGCDFGFPGDIIHAGMENDPNDPHTTMTERVENGHGELIKTSPAYRMFGTGVENLISAFPQTTFFNWSRMGAKIYGASYLNVSETYD</sequence>
<evidence type="ECO:0000313" key="2">
    <source>
        <dbReference type="EMBL" id="KXF81082.1"/>
    </source>
</evidence>
<evidence type="ECO:0000259" key="1">
    <source>
        <dbReference type="Pfam" id="PF01973"/>
    </source>
</evidence>
<comment type="caution">
    <text evidence="2">The sequence shown here is derived from an EMBL/GenBank/DDBJ whole genome shotgun (WGS) entry which is preliminary data.</text>
</comment>
<dbReference type="PANTHER" id="PTHR41786">
    <property type="entry name" value="MOTILITY ACCESSORY FACTOR MAF"/>
    <property type="match status" value="1"/>
</dbReference>
<reference evidence="2 3" key="1">
    <citation type="submission" date="2015-11" db="EMBL/GenBank/DDBJ databases">
        <title>Genomic Taxonomy of the Vibrionaceae.</title>
        <authorList>
            <person name="Gomez-Gil B."/>
            <person name="Enciso-Ibarra J."/>
        </authorList>
    </citation>
    <scope>NUCLEOTIDE SEQUENCE [LARGE SCALE GENOMIC DNA]</scope>
    <source>
        <strain evidence="2 3">CAIM 912</strain>
    </source>
</reference>
<gene>
    <name evidence="2" type="ORF">ATN88_19145</name>
</gene>
<dbReference type="InterPro" id="IPR002826">
    <property type="entry name" value="MptE-like"/>
</dbReference>
<organism evidence="2 3">
    <name type="scientific">Enterovibrio coralii</name>
    <dbReference type="NCBI Taxonomy" id="294935"/>
    <lineage>
        <taxon>Bacteria</taxon>
        <taxon>Pseudomonadati</taxon>
        <taxon>Pseudomonadota</taxon>
        <taxon>Gammaproteobacteria</taxon>
        <taxon>Vibrionales</taxon>
        <taxon>Vibrionaceae</taxon>
        <taxon>Enterovibrio</taxon>
    </lineage>
</organism>
<dbReference type="PANTHER" id="PTHR41786:SF1">
    <property type="entry name" value="6-HYDROXYMETHYLPTERIN DIPHOSPHOKINASE MPTE-LIKE DOMAIN-CONTAINING PROTEIN"/>
    <property type="match status" value="1"/>
</dbReference>
<dbReference type="Proteomes" id="UP000070529">
    <property type="component" value="Unassembled WGS sequence"/>
</dbReference>
<evidence type="ECO:0000313" key="3">
    <source>
        <dbReference type="Proteomes" id="UP000070529"/>
    </source>
</evidence>
<proteinExistence type="predicted"/>
<dbReference type="AlphaFoldDB" id="A0A135I6K9"/>
<dbReference type="RefSeq" id="WP_067417850.1">
    <property type="nucleotide sequence ID" value="NZ_LNTY01000036.1"/>
</dbReference>
<keyword evidence="3" id="KW-1185">Reference proteome</keyword>
<accession>A0A135I6K9</accession>